<proteinExistence type="predicted"/>
<reference evidence="1" key="1">
    <citation type="submission" date="2015-11" db="EMBL/GenBank/DDBJ databases">
        <title>De novo transcriptome assembly of four potential Pierce s Disease insect vectors from Arizona vineyards.</title>
        <authorList>
            <person name="Tassone E.E."/>
        </authorList>
    </citation>
    <scope>NUCLEOTIDE SEQUENCE</scope>
</reference>
<feature type="non-terminal residue" evidence="1">
    <location>
        <position position="138"/>
    </location>
</feature>
<evidence type="ECO:0000313" key="1">
    <source>
        <dbReference type="EMBL" id="JAS75960.1"/>
    </source>
</evidence>
<name>A0A1B6HMP4_9HEMI</name>
<dbReference type="AlphaFoldDB" id="A0A1B6HMP4"/>
<dbReference type="EMBL" id="GECU01031746">
    <property type="protein sequence ID" value="JAS75960.1"/>
    <property type="molecule type" value="Transcribed_RNA"/>
</dbReference>
<gene>
    <name evidence="1" type="ORF">g.1102</name>
</gene>
<accession>A0A1B6HMP4</accession>
<protein>
    <submittedName>
        <fullName evidence="1">Uncharacterized protein</fullName>
    </submittedName>
</protein>
<sequence length="138" mass="15486">MPFTLKFFHLQITIRPAFYYCTERFTISITQKFNVADIALTFRSQTNSHSSNCLHATTGSFIILLAVRKMGSFFYAEPFVRSQPLQYLLRISTSITLPVSTLVTVQAAFFETKPRFCQVPSKAIAISVGVVASLFSSI</sequence>
<organism evidence="1">
    <name type="scientific">Homalodisca liturata</name>
    <dbReference type="NCBI Taxonomy" id="320908"/>
    <lineage>
        <taxon>Eukaryota</taxon>
        <taxon>Metazoa</taxon>
        <taxon>Ecdysozoa</taxon>
        <taxon>Arthropoda</taxon>
        <taxon>Hexapoda</taxon>
        <taxon>Insecta</taxon>
        <taxon>Pterygota</taxon>
        <taxon>Neoptera</taxon>
        <taxon>Paraneoptera</taxon>
        <taxon>Hemiptera</taxon>
        <taxon>Auchenorrhyncha</taxon>
        <taxon>Membracoidea</taxon>
        <taxon>Cicadellidae</taxon>
        <taxon>Cicadellinae</taxon>
        <taxon>Proconiini</taxon>
        <taxon>Homalodisca</taxon>
    </lineage>
</organism>